<feature type="compositionally biased region" description="Basic and acidic residues" evidence="1">
    <location>
        <begin position="24"/>
        <end position="37"/>
    </location>
</feature>
<gene>
    <name evidence="2" type="ORF">AU467_18185</name>
</gene>
<protein>
    <submittedName>
        <fullName evidence="2">Uncharacterized protein</fullName>
    </submittedName>
</protein>
<reference evidence="2 3" key="1">
    <citation type="submission" date="2015-12" db="EMBL/GenBank/DDBJ databases">
        <title>Draft genome sequence of Mesorhizobium sp. UFLA 01-765, a multitolerant efficient symbiont and plant-growth promoting strain isolated from Zn-mining soil using Leucaena leucocephala as a trap plant.</title>
        <authorList>
            <person name="Rangel W.M."/>
            <person name="Thijs S."/>
            <person name="Longatti S.M."/>
            <person name="Moreira F.M."/>
            <person name="Weyens N."/>
            <person name="Vangronsveld J."/>
            <person name="Van Hamme J.D."/>
            <person name="Bottos E.M."/>
            <person name="Rineau F."/>
        </authorList>
    </citation>
    <scope>NUCLEOTIDE SEQUENCE [LARGE SCALE GENOMIC DNA]</scope>
    <source>
        <strain evidence="2 3">UFLA 01-765</strain>
    </source>
</reference>
<feature type="region of interest" description="Disordered" evidence="1">
    <location>
        <begin position="23"/>
        <end position="43"/>
    </location>
</feature>
<proteinExistence type="predicted"/>
<evidence type="ECO:0000313" key="2">
    <source>
        <dbReference type="EMBL" id="KUM27124.1"/>
    </source>
</evidence>
<evidence type="ECO:0000313" key="3">
    <source>
        <dbReference type="Proteomes" id="UP000053176"/>
    </source>
</evidence>
<dbReference type="Proteomes" id="UP000053176">
    <property type="component" value="Unassembled WGS sequence"/>
</dbReference>
<name>A0A101KUH7_RHILI</name>
<accession>A0A101KUH7</accession>
<organism evidence="2 3">
    <name type="scientific">Rhizobium loti</name>
    <name type="common">Mesorhizobium loti</name>
    <dbReference type="NCBI Taxonomy" id="381"/>
    <lineage>
        <taxon>Bacteria</taxon>
        <taxon>Pseudomonadati</taxon>
        <taxon>Pseudomonadota</taxon>
        <taxon>Alphaproteobacteria</taxon>
        <taxon>Hyphomicrobiales</taxon>
        <taxon>Phyllobacteriaceae</taxon>
        <taxon>Mesorhizobium</taxon>
    </lineage>
</organism>
<comment type="caution">
    <text evidence="2">The sequence shown here is derived from an EMBL/GenBank/DDBJ whole genome shotgun (WGS) entry which is preliminary data.</text>
</comment>
<dbReference type="EMBL" id="LPWA01000099">
    <property type="protein sequence ID" value="KUM27124.1"/>
    <property type="molecule type" value="Genomic_DNA"/>
</dbReference>
<dbReference type="AlphaFoldDB" id="A0A101KUH7"/>
<sequence length="88" mass="9799">MFYCLSSFLSPALAAKPLQLVRPGRKERGRKEHRETVESGDTGGQKRLWLHDVTFGKATALRSAPSKDRQIAGVYTAIPQEGKGWSRD</sequence>
<evidence type="ECO:0000256" key="1">
    <source>
        <dbReference type="SAM" id="MobiDB-lite"/>
    </source>
</evidence>